<dbReference type="PANTHER" id="PTHR11361">
    <property type="entry name" value="DNA MISMATCH REPAIR PROTEIN MUTS FAMILY MEMBER"/>
    <property type="match status" value="1"/>
</dbReference>
<evidence type="ECO:0000256" key="3">
    <source>
        <dbReference type="ARBA" id="ARBA00023125"/>
    </source>
</evidence>
<dbReference type="GO" id="GO:0005829">
    <property type="term" value="C:cytosol"/>
    <property type="evidence" value="ECO:0007669"/>
    <property type="project" value="TreeGrafter"/>
</dbReference>
<dbReference type="SMART" id="SM00534">
    <property type="entry name" value="MUTSac"/>
    <property type="match status" value="1"/>
</dbReference>
<dbReference type="InterPro" id="IPR000432">
    <property type="entry name" value="DNA_mismatch_repair_MutS_C"/>
</dbReference>
<organism evidence="5 6">
    <name type="scientific">Tessaracoccus antarcticus</name>
    <dbReference type="NCBI Taxonomy" id="2479848"/>
    <lineage>
        <taxon>Bacteria</taxon>
        <taxon>Bacillati</taxon>
        <taxon>Actinomycetota</taxon>
        <taxon>Actinomycetes</taxon>
        <taxon>Propionibacteriales</taxon>
        <taxon>Propionibacteriaceae</taxon>
        <taxon>Tessaracoccus</taxon>
    </lineage>
</organism>
<dbReference type="InterPro" id="IPR027417">
    <property type="entry name" value="P-loop_NTPase"/>
</dbReference>
<keyword evidence="1" id="KW-0547">Nucleotide-binding</keyword>
<dbReference type="GO" id="GO:0005524">
    <property type="term" value="F:ATP binding"/>
    <property type="evidence" value="ECO:0007669"/>
    <property type="project" value="UniProtKB-KW"/>
</dbReference>
<dbReference type="GO" id="GO:0140664">
    <property type="term" value="F:ATP-dependent DNA damage sensor activity"/>
    <property type="evidence" value="ECO:0007669"/>
    <property type="project" value="InterPro"/>
</dbReference>
<keyword evidence="6" id="KW-1185">Reference proteome</keyword>
<sequence length="532" mass="57152">MKAFLMHVDRDFVVAPALRDATFDAMLSGNPFALAKATSDTPSPPSQGRAVHELLTEDLGLEALCSAMAEGDPFIHETARRALLSGLTAPEAIDYRQAVVADALRNPGAVRDLHALAVRAIEHERNPGTIFRPTEDPESLLAWSVKVLELEVGVLEELRAVADAEAQRFHSEGFRRFFAMIASDLDDGYLELLRLQLRELRFDGGILASARLGRGDASCDWVIHRTPGSSWRQRFGLGSRTPAHAFDVSPADAPGQRALSALRARALGDVAAAAAQAVGGVKDFFTMLRLELSFLVGCLNLHSRLTSGGHPLCMPEAVAPGGHHLAAHDLRDVALALASGSCVVGNDLEADGAALVVITGANQGGKSSLLRAIGMAQLMMGAGMFVCARSFRASVAAGVLTHFTRGEDTSLRGGKLDEELQRMSHLVDHATSDTLLLCNESFASTNEREGSEIGRHVISAMLDSDITVVLVTHLYELAEHLRADQHHRSRFLRTEPHPDGTPSFRMVPGLPQPDHQEALAWRGILSTGSPPS</sequence>
<comment type="caution">
    <text evidence="5">The sequence shown here is derived from an EMBL/GenBank/DDBJ whole genome shotgun (WGS) entry which is preliminary data.</text>
</comment>
<dbReference type="GO" id="GO:0030983">
    <property type="term" value="F:mismatched DNA binding"/>
    <property type="evidence" value="ECO:0007669"/>
    <property type="project" value="InterPro"/>
</dbReference>
<dbReference type="Pfam" id="PF00488">
    <property type="entry name" value="MutS_V"/>
    <property type="match status" value="1"/>
</dbReference>
<dbReference type="Proteomes" id="UP000275256">
    <property type="component" value="Unassembled WGS sequence"/>
</dbReference>
<evidence type="ECO:0000256" key="1">
    <source>
        <dbReference type="ARBA" id="ARBA00022741"/>
    </source>
</evidence>
<accession>A0A3M0GBC4</accession>
<keyword evidence="3" id="KW-0238">DNA-binding</keyword>
<proteinExistence type="predicted"/>
<keyword evidence="2" id="KW-0067">ATP-binding</keyword>
<dbReference type="PANTHER" id="PTHR11361:SF34">
    <property type="entry name" value="DNA MISMATCH REPAIR PROTEIN MSH1, MITOCHONDRIAL"/>
    <property type="match status" value="1"/>
</dbReference>
<evidence type="ECO:0000256" key="2">
    <source>
        <dbReference type="ARBA" id="ARBA00022840"/>
    </source>
</evidence>
<evidence type="ECO:0000259" key="4">
    <source>
        <dbReference type="SMART" id="SM00534"/>
    </source>
</evidence>
<name>A0A3M0GBC4_9ACTN</name>
<dbReference type="EMBL" id="REFW01000001">
    <property type="protein sequence ID" value="RMB61657.1"/>
    <property type="molecule type" value="Genomic_DNA"/>
</dbReference>
<protein>
    <submittedName>
        <fullName evidence="5">DNA mismatch repair protein MutS</fullName>
    </submittedName>
</protein>
<reference evidence="5 6" key="1">
    <citation type="submission" date="2018-10" db="EMBL/GenBank/DDBJ databases">
        <title>Tessaracoccus antarcticuss sp. nov., isolated from sediment.</title>
        <authorList>
            <person name="Zhou L.Y."/>
            <person name="Du Z.J."/>
        </authorList>
    </citation>
    <scope>NUCLEOTIDE SEQUENCE [LARGE SCALE GENOMIC DNA]</scope>
    <source>
        <strain evidence="5 6">JDX10</strain>
    </source>
</reference>
<dbReference type="SUPFAM" id="SSF52540">
    <property type="entry name" value="P-loop containing nucleoside triphosphate hydrolases"/>
    <property type="match status" value="1"/>
</dbReference>
<dbReference type="AlphaFoldDB" id="A0A3M0GBC4"/>
<feature type="domain" description="DNA mismatch repair proteins mutS family" evidence="4">
    <location>
        <begin position="353"/>
        <end position="520"/>
    </location>
</feature>
<gene>
    <name evidence="5" type="ORF">EAX62_03220</name>
</gene>
<evidence type="ECO:0000313" key="6">
    <source>
        <dbReference type="Proteomes" id="UP000275256"/>
    </source>
</evidence>
<dbReference type="RefSeq" id="WP_121900204.1">
    <property type="nucleotide sequence ID" value="NZ_REFW01000001.1"/>
</dbReference>
<dbReference type="GO" id="GO:0006298">
    <property type="term" value="P:mismatch repair"/>
    <property type="evidence" value="ECO:0007669"/>
    <property type="project" value="InterPro"/>
</dbReference>
<dbReference type="Gene3D" id="3.40.50.300">
    <property type="entry name" value="P-loop containing nucleotide triphosphate hydrolases"/>
    <property type="match status" value="1"/>
</dbReference>
<evidence type="ECO:0000313" key="5">
    <source>
        <dbReference type="EMBL" id="RMB61657.1"/>
    </source>
</evidence>
<dbReference type="OrthoDB" id="9808166at2"/>
<dbReference type="InterPro" id="IPR045076">
    <property type="entry name" value="MutS"/>
</dbReference>